<evidence type="ECO:0000256" key="1">
    <source>
        <dbReference type="SAM" id="MobiDB-lite"/>
    </source>
</evidence>
<evidence type="ECO:0000313" key="3">
    <source>
        <dbReference type="Proteomes" id="UP001066276"/>
    </source>
</evidence>
<gene>
    <name evidence="2" type="ORF">NDU88_001586</name>
</gene>
<dbReference type="EMBL" id="JANPWB010000016">
    <property type="protein sequence ID" value="KAJ1081404.1"/>
    <property type="molecule type" value="Genomic_DNA"/>
</dbReference>
<feature type="compositionally biased region" description="Basic residues" evidence="1">
    <location>
        <begin position="56"/>
        <end position="66"/>
    </location>
</feature>
<comment type="caution">
    <text evidence="2">The sequence shown here is derived from an EMBL/GenBank/DDBJ whole genome shotgun (WGS) entry which is preliminary data.</text>
</comment>
<dbReference type="Proteomes" id="UP001066276">
    <property type="component" value="Chromosome 12"/>
</dbReference>
<feature type="region of interest" description="Disordered" evidence="1">
    <location>
        <begin position="34"/>
        <end position="66"/>
    </location>
</feature>
<accession>A0AAV7KT17</accession>
<protein>
    <submittedName>
        <fullName evidence="2">Uncharacterized protein</fullName>
    </submittedName>
</protein>
<name>A0AAV7KT17_PLEWA</name>
<dbReference type="AlphaFoldDB" id="A0AAV7KT17"/>
<organism evidence="2 3">
    <name type="scientific">Pleurodeles waltl</name>
    <name type="common">Iberian ribbed newt</name>
    <dbReference type="NCBI Taxonomy" id="8319"/>
    <lineage>
        <taxon>Eukaryota</taxon>
        <taxon>Metazoa</taxon>
        <taxon>Chordata</taxon>
        <taxon>Craniata</taxon>
        <taxon>Vertebrata</taxon>
        <taxon>Euteleostomi</taxon>
        <taxon>Amphibia</taxon>
        <taxon>Batrachia</taxon>
        <taxon>Caudata</taxon>
        <taxon>Salamandroidea</taxon>
        <taxon>Salamandridae</taxon>
        <taxon>Pleurodelinae</taxon>
        <taxon>Pleurodeles</taxon>
    </lineage>
</organism>
<keyword evidence="3" id="KW-1185">Reference proteome</keyword>
<proteinExistence type="predicted"/>
<sequence>MSSGREPIGVDFRVTADRKQALCAITREEERKVEKSAATVGEKAEKTATAGETWRRTRRRERKRRR</sequence>
<evidence type="ECO:0000313" key="2">
    <source>
        <dbReference type="EMBL" id="KAJ1081404.1"/>
    </source>
</evidence>
<reference evidence="2" key="1">
    <citation type="journal article" date="2022" name="bioRxiv">
        <title>Sequencing and chromosome-scale assembly of the giantPleurodeles waltlgenome.</title>
        <authorList>
            <person name="Brown T."/>
            <person name="Elewa A."/>
            <person name="Iarovenko S."/>
            <person name="Subramanian E."/>
            <person name="Araus A.J."/>
            <person name="Petzold A."/>
            <person name="Susuki M."/>
            <person name="Suzuki K.-i.T."/>
            <person name="Hayashi T."/>
            <person name="Toyoda A."/>
            <person name="Oliveira C."/>
            <person name="Osipova E."/>
            <person name="Leigh N.D."/>
            <person name="Simon A."/>
            <person name="Yun M.H."/>
        </authorList>
    </citation>
    <scope>NUCLEOTIDE SEQUENCE</scope>
    <source>
        <strain evidence="2">20211129_DDA</strain>
        <tissue evidence="2">Liver</tissue>
    </source>
</reference>